<name>A7I6W9_METB6</name>
<organism evidence="1 2">
    <name type="scientific">Methanoregula boonei (strain DSM 21154 / JCM 14090 / 6A8)</name>
    <dbReference type="NCBI Taxonomy" id="456442"/>
    <lineage>
        <taxon>Archaea</taxon>
        <taxon>Methanobacteriati</taxon>
        <taxon>Methanobacteriota</taxon>
        <taxon>Stenosarchaea group</taxon>
        <taxon>Methanomicrobia</taxon>
        <taxon>Methanomicrobiales</taxon>
        <taxon>Methanoregulaceae</taxon>
        <taxon>Methanoregula</taxon>
    </lineage>
</organism>
<proteinExistence type="predicted"/>
<evidence type="ECO:0000313" key="1">
    <source>
        <dbReference type="EMBL" id="ABS55480.1"/>
    </source>
</evidence>
<dbReference type="STRING" id="456442.Mboo_0962"/>
<reference evidence="2" key="1">
    <citation type="journal article" date="2015" name="Microbiology">
        <title>Genome of Methanoregula boonei 6A8 reveals adaptations to oligotrophic peatland environments.</title>
        <authorList>
            <person name="Braeuer S."/>
            <person name="Cadillo-Quiroz H."/>
            <person name="Kyrpides N."/>
            <person name="Woyke T."/>
            <person name="Goodwin L."/>
            <person name="Detter C."/>
            <person name="Podell S."/>
            <person name="Yavitt J.B."/>
            <person name="Zinder S.H."/>
        </authorList>
    </citation>
    <scope>NUCLEOTIDE SEQUENCE [LARGE SCALE GENOMIC DNA]</scope>
    <source>
        <strain evidence="2">DSM 21154 / JCM 14090 / 6A8</strain>
    </source>
</reference>
<evidence type="ECO:0000313" key="2">
    <source>
        <dbReference type="Proteomes" id="UP000002408"/>
    </source>
</evidence>
<dbReference type="HOGENOM" id="CLU_1850624_0_0_2"/>
<dbReference type="EMBL" id="CP000780">
    <property type="protein sequence ID" value="ABS55480.1"/>
    <property type="molecule type" value="Genomic_DNA"/>
</dbReference>
<gene>
    <name evidence="1" type="ordered locus">Mboo_0962</name>
</gene>
<protein>
    <recommendedName>
        <fullName evidence="3">WxL domain-containing protein</fullName>
    </recommendedName>
</protein>
<keyword evidence="2" id="KW-1185">Reference proteome</keyword>
<dbReference type="KEGG" id="mbn:Mboo_0962"/>
<dbReference type="AlphaFoldDB" id="A7I6W9"/>
<accession>A7I6W9</accession>
<dbReference type="Proteomes" id="UP000002408">
    <property type="component" value="Chromosome"/>
</dbReference>
<evidence type="ECO:0008006" key="3">
    <source>
        <dbReference type="Google" id="ProtNLM"/>
    </source>
</evidence>
<sequence>MQLTPGTTNQDSSISLTVTTDAGNWSVTASDPLVGKPTGTGGYMTEYNDTDARYIAAPAFKVLSDPFGMNTSPDPDPGITGYNGTPGAGTLLVYSGSKSPGTVTLPIIFSQAVTLTDPRLTNGNKYRIDILFTGTVLE</sequence>